<dbReference type="InterPro" id="IPR027417">
    <property type="entry name" value="P-loop_NTPase"/>
</dbReference>
<dbReference type="GeneID" id="100748973"/>
<dbReference type="GO" id="GO:0005524">
    <property type="term" value="F:ATP binding"/>
    <property type="evidence" value="ECO:0007669"/>
    <property type="project" value="UniProtKB-KW"/>
</dbReference>
<dbReference type="InterPro" id="IPR001650">
    <property type="entry name" value="Helicase_C-like"/>
</dbReference>
<keyword evidence="4 13" id="KW-0347">Helicase</keyword>
<evidence type="ECO:0000313" key="12">
    <source>
        <dbReference type="Proteomes" id="UP000515180"/>
    </source>
</evidence>
<keyword evidence="6" id="KW-0694">RNA-binding</keyword>
<keyword evidence="3" id="KW-0378">Hydrolase</keyword>
<dbReference type="PROSITE" id="PS51192">
    <property type="entry name" value="HELICASE_ATP_BIND_1"/>
    <property type="match status" value="1"/>
</dbReference>
<evidence type="ECO:0000256" key="7">
    <source>
        <dbReference type="ARBA" id="ARBA00024355"/>
    </source>
</evidence>
<dbReference type="PROSITE" id="PS51194">
    <property type="entry name" value="HELICASE_CTER"/>
    <property type="match status" value="1"/>
</dbReference>
<dbReference type="PANTHER" id="PTHR47959:SF15">
    <property type="entry name" value="RNA HELICASE"/>
    <property type="match status" value="1"/>
</dbReference>
<dbReference type="RefSeq" id="XP_024225277.1">
    <property type="nucleotide sequence ID" value="XM_024369509.2"/>
</dbReference>
<sequence>MDAYELFRKLSTGVKFDRKRFQVDAERFQLVNKQSGNGVNDDKINIKSFDNINHSILCEKRKYDEVEKETENINDLTLLDGMSIPQNKNKKCKVALTEEKRLKLEKEKINQFRNHHRISVTGNCIPKPISEFIELSTTYNISQKLIYNITNCGYKCPTPIQMQAIPVMLQGRNVLACAPTGSGKTAAFLLPIIHYLGGPEKKGFRAVILSPTRELAKQTYRECLRLSEGCNFRVHIISKVNQALNKYGLKSSQKFDILITTPKRIIYLLNQDPPAISFSNVEWLIVDEVDKLFEDGTRCFRDQLEAISKSCTNENLHKAMFSATNTPIVTKWCRRNLKGLITVTVGHRNAATDLVEQELLFVGAERGKLVALRNIIQKGVLPPVLVFVQSKERAQELFNELIYDGVNVDVIHADRTQTQRDNVVRCFREGKIWVLICTELMARGIDFKGVNLVINYDFPPSAISYVHRIGRTGRAGHKGKAITFFTVQDTTNLRSF</sequence>
<evidence type="ECO:0000313" key="13">
    <source>
        <dbReference type="RefSeq" id="XP_024225277.1"/>
    </source>
</evidence>
<evidence type="ECO:0000256" key="5">
    <source>
        <dbReference type="ARBA" id="ARBA00022840"/>
    </source>
</evidence>
<keyword evidence="12" id="KW-1185">Reference proteome</keyword>
<evidence type="ECO:0000256" key="3">
    <source>
        <dbReference type="ARBA" id="ARBA00022801"/>
    </source>
</evidence>
<dbReference type="Pfam" id="PF00270">
    <property type="entry name" value="DEAD"/>
    <property type="match status" value="1"/>
</dbReference>
<dbReference type="AlphaFoldDB" id="A0A6P6FDM3"/>
<dbReference type="SMART" id="SM00487">
    <property type="entry name" value="DEXDc"/>
    <property type="match status" value="1"/>
</dbReference>
<dbReference type="GO" id="GO:0003723">
    <property type="term" value="F:RNA binding"/>
    <property type="evidence" value="ECO:0007669"/>
    <property type="project" value="UniProtKB-KW"/>
</dbReference>
<dbReference type="EC" id="3.6.4.13" evidence="1"/>
<dbReference type="InterPro" id="IPR014001">
    <property type="entry name" value="Helicase_ATP-bd"/>
</dbReference>
<evidence type="ECO:0000256" key="9">
    <source>
        <dbReference type="ARBA" id="ARBA00047984"/>
    </source>
</evidence>
<dbReference type="CTD" id="39979"/>
<dbReference type="GO" id="GO:0030490">
    <property type="term" value="P:maturation of SSU-rRNA"/>
    <property type="evidence" value="ECO:0007669"/>
    <property type="project" value="InterPro"/>
</dbReference>
<evidence type="ECO:0000256" key="1">
    <source>
        <dbReference type="ARBA" id="ARBA00012552"/>
    </source>
</evidence>
<dbReference type="CDD" id="cd18787">
    <property type="entry name" value="SF2_C_DEAD"/>
    <property type="match status" value="1"/>
</dbReference>
<dbReference type="Proteomes" id="UP000515180">
    <property type="component" value="Unplaced"/>
</dbReference>
<reference evidence="13" key="1">
    <citation type="submission" date="2025-08" db="UniProtKB">
        <authorList>
            <consortium name="RefSeq"/>
        </authorList>
    </citation>
    <scope>IDENTIFICATION</scope>
</reference>
<proteinExistence type="inferred from homology"/>
<dbReference type="InterPro" id="IPR044764">
    <property type="entry name" value="DDX52/Rok1_DEADc"/>
</dbReference>
<name>A0A6P6FDM3_BOMIM</name>
<dbReference type="SUPFAM" id="SSF52540">
    <property type="entry name" value="P-loop containing nucleoside triphosphate hydrolases"/>
    <property type="match status" value="1"/>
</dbReference>
<evidence type="ECO:0000259" key="10">
    <source>
        <dbReference type="PROSITE" id="PS51192"/>
    </source>
</evidence>
<evidence type="ECO:0000256" key="8">
    <source>
        <dbReference type="ARBA" id="ARBA00044533"/>
    </source>
</evidence>
<protein>
    <recommendedName>
        <fullName evidence="8">Probable ATP-dependent RNA helicase DDX52</fullName>
        <ecNumber evidence="1">3.6.4.13</ecNumber>
    </recommendedName>
</protein>
<comment type="similarity">
    <text evidence="7">Belongs to the DEAD box helicase family. DDX52/ROK1 subfamily.</text>
</comment>
<evidence type="ECO:0000256" key="2">
    <source>
        <dbReference type="ARBA" id="ARBA00022741"/>
    </source>
</evidence>
<feature type="domain" description="Helicase C-terminal" evidence="11">
    <location>
        <begin position="354"/>
        <end position="496"/>
    </location>
</feature>
<organism evidence="12 13">
    <name type="scientific">Bombus impatiens</name>
    <name type="common">Bumblebee</name>
    <dbReference type="NCBI Taxonomy" id="132113"/>
    <lineage>
        <taxon>Eukaryota</taxon>
        <taxon>Metazoa</taxon>
        <taxon>Ecdysozoa</taxon>
        <taxon>Arthropoda</taxon>
        <taxon>Hexapoda</taxon>
        <taxon>Insecta</taxon>
        <taxon>Pterygota</taxon>
        <taxon>Neoptera</taxon>
        <taxon>Endopterygota</taxon>
        <taxon>Hymenoptera</taxon>
        <taxon>Apocrita</taxon>
        <taxon>Aculeata</taxon>
        <taxon>Apoidea</taxon>
        <taxon>Anthophila</taxon>
        <taxon>Apidae</taxon>
        <taxon>Bombus</taxon>
        <taxon>Pyrobombus</taxon>
    </lineage>
</organism>
<dbReference type="GO" id="GO:0003724">
    <property type="term" value="F:RNA helicase activity"/>
    <property type="evidence" value="ECO:0007669"/>
    <property type="project" value="UniProtKB-EC"/>
</dbReference>
<dbReference type="Pfam" id="PF00271">
    <property type="entry name" value="Helicase_C"/>
    <property type="match status" value="1"/>
</dbReference>
<evidence type="ECO:0000259" key="11">
    <source>
        <dbReference type="PROSITE" id="PS51194"/>
    </source>
</evidence>
<feature type="domain" description="Helicase ATP-binding" evidence="10">
    <location>
        <begin position="165"/>
        <end position="343"/>
    </location>
</feature>
<dbReference type="PANTHER" id="PTHR47959">
    <property type="entry name" value="ATP-DEPENDENT RNA HELICASE RHLE-RELATED"/>
    <property type="match status" value="1"/>
</dbReference>
<dbReference type="SMART" id="SM00490">
    <property type="entry name" value="HELICc"/>
    <property type="match status" value="1"/>
</dbReference>
<dbReference type="InterPro" id="IPR050079">
    <property type="entry name" value="DEAD_box_RNA_helicase"/>
</dbReference>
<evidence type="ECO:0000256" key="4">
    <source>
        <dbReference type="ARBA" id="ARBA00022806"/>
    </source>
</evidence>
<dbReference type="Gene3D" id="3.40.50.300">
    <property type="entry name" value="P-loop containing nucleotide triphosphate hydrolases"/>
    <property type="match status" value="2"/>
</dbReference>
<dbReference type="CDD" id="cd17957">
    <property type="entry name" value="DEADc_DDX52"/>
    <property type="match status" value="1"/>
</dbReference>
<accession>A0A6P6FDM3</accession>
<gene>
    <name evidence="13" type="primary">LOC100748973</name>
</gene>
<dbReference type="GO" id="GO:0016787">
    <property type="term" value="F:hydrolase activity"/>
    <property type="evidence" value="ECO:0007669"/>
    <property type="project" value="UniProtKB-KW"/>
</dbReference>
<keyword evidence="5" id="KW-0067">ATP-binding</keyword>
<comment type="catalytic activity">
    <reaction evidence="9">
        <text>ATP + H2O = ADP + phosphate + H(+)</text>
        <dbReference type="Rhea" id="RHEA:13065"/>
        <dbReference type="ChEBI" id="CHEBI:15377"/>
        <dbReference type="ChEBI" id="CHEBI:15378"/>
        <dbReference type="ChEBI" id="CHEBI:30616"/>
        <dbReference type="ChEBI" id="CHEBI:43474"/>
        <dbReference type="ChEBI" id="CHEBI:456216"/>
        <dbReference type="EC" id="3.6.4.13"/>
    </reaction>
</comment>
<keyword evidence="2" id="KW-0547">Nucleotide-binding</keyword>
<dbReference type="GO" id="GO:0005829">
    <property type="term" value="C:cytosol"/>
    <property type="evidence" value="ECO:0007669"/>
    <property type="project" value="TreeGrafter"/>
</dbReference>
<evidence type="ECO:0000256" key="6">
    <source>
        <dbReference type="ARBA" id="ARBA00022884"/>
    </source>
</evidence>
<dbReference type="InterPro" id="IPR011545">
    <property type="entry name" value="DEAD/DEAH_box_helicase_dom"/>
</dbReference>